<dbReference type="EMBL" id="OIVN01006429">
    <property type="protein sequence ID" value="SPD32981.1"/>
    <property type="molecule type" value="Genomic_DNA"/>
</dbReference>
<evidence type="ECO:0000313" key="1">
    <source>
        <dbReference type="EMBL" id="SPD32981.1"/>
    </source>
</evidence>
<organism evidence="1">
    <name type="scientific">Fagus sylvatica</name>
    <name type="common">Beechnut</name>
    <dbReference type="NCBI Taxonomy" id="28930"/>
    <lineage>
        <taxon>Eukaryota</taxon>
        <taxon>Viridiplantae</taxon>
        <taxon>Streptophyta</taxon>
        <taxon>Embryophyta</taxon>
        <taxon>Tracheophyta</taxon>
        <taxon>Spermatophyta</taxon>
        <taxon>Magnoliopsida</taxon>
        <taxon>eudicotyledons</taxon>
        <taxon>Gunneridae</taxon>
        <taxon>Pentapetalae</taxon>
        <taxon>rosids</taxon>
        <taxon>fabids</taxon>
        <taxon>Fagales</taxon>
        <taxon>Fagaceae</taxon>
        <taxon>Fagus</taxon>
    </lineage>
</organism>
<proteinExistence type="predicted"/>
<accession>A0A2N9J985</accession>
<sequence length="105" mass="11519">MSQSKQLSSELLPYEGRICNGWFLVADRWSSGRAGTGGDTGCGIWNRRSHGKSGGGGLAGTGGVQWRWEGWNRWCTVEVGRLEPVVLILGMERERERKGAGRGRV</sequence>
<dbReference type="AlphaFoldDB" id="A0A2N9J985"/>
<gene>
    <name evidence="1" type="ORF">FSB_LOCUS60863</name>
</gene>
<name>A0A2N9J985_FAGSY</name>
<reference evidence="1" key="1">
    <citation type="submission" date="2018-02" db="EMBL/GenBank/DDBJ databases">
        <authorList>
            <person name="Cohen D.B."/>
            <person name="Kent A.D."/>
        </authorList>
    </citation>
    <scope>NUCLEOTIDE SEQUENCE</scope>
</reference>
<protein>
    <submittedName>
        <fullName evidence="1">Uncharacterized protein</fullName>
    </submittedName>
</protein>